<dbReference type="RefSeq" id="XP_037225190.1">
    <property type="nucleotide sequence ID" value="XM_037357280.1"/>
</dbReference>
<comment type="caution">
    <text evidence="3">The sequence shown here is derived from an EMBL/GenBank/DDBJ whole genome shotgun (WGS) entry which is preliminary data.</text>
</comment>
<dbReference type="Gene3D" id="3.30.710.10">
    <property type="entry name" value="Potassium Channel Kv1.1, Chain A"/>
    <property type="match status" value="1"/>
</dbReference>
<feature type="region of interest" description="Disordered" evidence="1">
    <location>
        <begin position="1"/>
        <end position="30"/>
    </location>
</feature>
<dbReference type="AlphaFoldDB" id="A0A8H6WEU2"/>
<sequence>MDHSSGAYAPPAKRARTDDDETPAPMTRSDIWHSDGNLVLQVGTTQFRVHWGVLSTHSSVFKDMQSIPQPDTAEPLVEGCPLVELYDDPLDVENVLRLLYDPTVFLQSQHEFAFVAALIRMGRKYDFQNLWNAGLGILEAAIPTTLAQYDALRDVNYRVKGIVKYPALFIDILSLLRENNIMTLLPCAYYLVIYIYSVKQLFDGVARGDGTTAILAPEILRQCIVSKEKIIGTQSLTGYALYWTVTLPTNQSSNTSGCANVAICTKNRLLQVSRHAKMLVLLPPAANDENPGMLHGLCPYCRDLAAMLIKVGRQNGWENLPNFFDLARWDELKNEG</sequence>
<protein>
    <submittedName>
        <fullName evidence="3">BTB domain-containing protein</fullName>
    </submittedName>
</protein>
<keyword evidence="4" id="KW-1185">Reference proteome</keyword>
<dbReference type="InterPro" id="IPR011333">
    <property type="entry name" value="SKP1/BTB/POZ_sf"/>
</dbReference>
<proteinExistence type="predicted"/>
<gene>
    <name evidence="3" type="ORF">MIND_00031100</name>
</gene>
<organism evidence="3 4">
    <name type="scientific">Mycena indigotica</name>
    <dbReference type="NCBI Taxonomy" id="2126181"/>
    <lineage>
        <taxon>Eukaryota</taxon>
        <taxon>Fungi</taxon>
        <taxon>Dikarya</taxon>
        <taxon>Basidiomycota</taxon>
        <taxon>Agaricomycotina</taxon>
        <taxon>Agaricomycetes</taxon>
        <taxon>Agaricomycetidae</taxon>
        <taxon>Agaricales</taxon>
        <taxon>Marasmiineae</taxon>
        <taxon>Mycenaceae</taxon>
        <taxon>Mycena</taxon>
    </lineage>
</organism>
<feature type="domain" description="BTB" evidence="2">
    <location>
        <begin position="36"/>
        <end position="108"/>
    </location>
</feature>
<dbReference type="GeneID" id="59339796"/>
<dbReference type="CDD" id="cd18186">
    <property type="entry name" value="BTB_POZ_ZBTB_KLHL-like"/>
    <property type="match status" value="1"/>
</dbReference>
<dbReference type="OrthoDB" id="3217871at2759"/>
<dbReference type="Proteomes" id="UP000636479">
    <property type="component" value="Unassembled WGS sequence"/>
</dbReference>
<dbReference type="SUPFAM" id="SSF54695">
    <property type="entry name" value="POZ domain"/>
    <property type="match status" value="1"/>
</dbReference>
<accession>A0A8H6WEU2</accession>
<evidence type="ECO:0000259" key="2">
    <source>
        <dbReference type="PROSITE" id="PS50097"/>
    </source>
</evidence>
<name>A0A8H6WEU2_9AGAR</name>
<evidence type="ECO:0000256" key="1">
    <source>
        <dbReference type="SAM" id="MobiDB-lite"/>
    </source>
</evidence>
<dbReference type="EMBL" id="JACAZF010000001">
    <property type="protein sequence ID" value="KAF7315167.1"/>
    <property type="molecule type" value="Genomic_DNA"/>
</dbReference>
<evidence type="ECO:0000313" key="3">
    <source>
        <dbReference type="EMBL" id="KAF7315167.1"/>
    </source>
</evidence>
<dbReference type="InterPro" id="IPR000210">
    <property type="entry name" value="BTB/POZ_dom"/>
</dbReference>
<dbReference type="PROSITE" id="PS50097">
    <property type="entry name" value="BTB"/>
    <property type="match status" value="1"/>
</dbReference>
<reference evidence="3" key="1">
    <citation type="submission" date="2020-05" db="EMBL/GenBank/DDBJ databases">
        <title>Mycena genomes resolve the evolution of fungal bioluminescence.</title>
        <authorList>
            <person name="Tsai I.J."/>
        </authorList>
    </citation>
    <scope>NUCLEOTIDE SEQUENCE</scope>
    <source>
        <strain evidence="3">171206Taipei</strain>
    </source>
</reference>
<evidence type="ECO:0000313" key="4">
    <source>
        <dbReference type="Proteomes" id="UP000636479"/>
    </source>
</evidence>
<dbReference type="Pfam" id="PF00651">
    <property type="entry name" value="BTB"/>
    <property type="match status" value="1"/>
</dbReference>
<dbReference type="SMART" id="SM00225">
    <property type="entry name" value="BTB"/>
    <property type="match status" value="1"/>
</dbReference>